<keyword evidence="5 8" id="KW-0472">Membrane</keyword>
<comment type="caution">
    <text evidence="9">The sequence shown here is derived from an EMBL/GenBank/DDBJ whole genome shotgun (WGS) entry which is preliminary data.</text>
</comment>
<evidence type="ECO:0000313" key="10">
    <source>
        <dbReference type="Proteomes" id="UP000319776"/>
    </source>
</evidence>
<dbReference type="Gene3D" id="1.20.1440.20">
    <property type="entry name" value="LemA-like domain"/>
    <property type="match status" value="1"/>
</dbReference>
<feature type="compositionally biased region" description="Polar residues" evidence="7">
    <location>
        <begin position="1"/>
        <end position="10"/>
    </location>
</feature>
<gene>
    <name evidence="9" type="ORF">FJO69_01280</name>
</gene>
<name>A0A501XB30_9BACT</name>
<comment type="similarity">
    <text evidence="2">Belongs to the LemA family.</text>
</comment>
<protein>
    <submittedName>
        <fullName evidence="9">LemA family protein</fullName>
    </submittedName>
</protein>
<evidence type="ECO:0000256" key="6">
    <source>
        <dbReference type="SAM" id="Coils"/>
    </source>
</evidence>
<dbReference type="RefSeq" id="WP_140781199.1">
    <property type="nucleotide sequence ID" value="NZ_VFSS01000003.1"/>
</dbReference>
<keyword evidence="6" id="KW-0175">Coiled coil</keyword>
<dbReference type="InterPro" id="IPR023353">
    <property type="entry name" value="LemA-like_dom_sf"/>
</dbReference>
<dbReference type="InterPro" id="IPR007156">
    <property type="entry name" value="MamQ_LemA"/>
</dbReference>
<dbReference type="PANTHER" id="PTHR34478:SF1">
    <property type="entry name" value="PROTEIN LEMA"/>
    <property type="match status" value="1"/>
</dbReference>
<keyword evidence="3 8" id="KW-0812">Transmembrane</keyword>
<evidence type="ECO:0000256" key="5">
    <source>
        <dbReference type="ARBA" id="ARBA00023136"/>
    </source>
</evidence>
<accession>A0A501XB30</accession>
<feature type="region of interest" description="Disordered" evidence="7">
    <location>
        <begin position="1"/>
        <end position="25"/>
    </location>
</feature>
<dbReference type="EMBL" id="VFSS01000003">
    <property type="protein sequence ID" value="TPE57547.1"/>
    <property type="molecule type" value="Genomic_DNA"/>
</dbReference>
<evidence type="ECO:0000256" key="4">
    <source>
        <dbReference type="ARBA" id="ARBA00022989"/>
    </source>
</evidence>
<evidence type="ECO:0000256" key="3">
    <source>
        <dbReference type="ARBA" id="ARBA00022692"/>
    </source>
</evidence>
<dbReference type="Pfam" id="PF04011">
    <property type="entry name" value="LemA"/>
    <property type="match status" value="1"/>
</dbReference>
<evidence type="ECO:0000256" key="8">
    <source>
        <dbReference type="SAM" id="Phobius"/>
    </source>
</evidence>
<evidence type="ECO:0000256" key="7">
    <source>
        <dbReference type="SAM" id="MobiDB-lite"/>
    </source>
</evidence>
<dbReference type="SUPFAM" id="SSF140478">
    <property type="entry name" value="LemA-like"/>
    <property type="match status" value="1"/>
</dbReference>
<dbReference type="AlphaFoldDB" id="A0A501XB30"/>
<dbReference type="OrthoDB" id="384498at2"/>
<dbReference type="GO" id="GO:0016020">
    <property type="term" value="C:membrane"/>
    <property type="evidence" value="ECO:0007669"/>
    <property type="project" value="UniProtKB-SubCell"/>
</dbReference>
<feature type="transmembrane region" description="Helical" evidence="8">
    <location>
        <begin position="35"/>
        <end position="52"/>
    </location>
</feature>
<keyword evidence="4 8" id="KW-1133">Transmembrane helix</keyword>
<dbReference type="Proteomes" id="UP000319776">
    <property type="component" value="Unassembled WGS sequence"/>
</dbReference>
<evidence type="ECO:0000313" key="9">
    <source>
        <dbReference type="EMBL" id="TPE57547.1"/>
    </source>
</evidence>
<comment type="subcellular location">
    <subcellularLocation>
        <location evidence="1">Membrane</location>
        <topology evidence="1">Single-pass membrane protein</topology>
    </subcellularLocation>
</comment>
<reference evidence="9 10" key="1">
    <citation type="submission" date="2019-06" db="EMBL/GenBank/DDBJ databases">
        <title>Mycoplasma falconis type strain whole genome sequence.</title>
        <authorList>
            <person name="Spergser J."/>
        </authorList>
    </citation>
    <scope>NUCLEOTIDE SEQUENCE [LARGE SCALE GENOMIC DNA]</scope>
    <source>
        <strain evidence="9 10">ATCC 51372</strain>
    </source>
</reference>
<proteinExistence type="inferred from homology"/>
<organism evidence="9 10">
    <name type="scientific">[Mycoplasma] falconis</name>
    <dbReference type="NCBI Taxonomy" id="92403"/>
    <lineage>
        <taxon>Bacteria</taxon>
        <taxon>Bacillati</taxon>
        <taxon>Mycoplasmatota</taxon>
        <taxon>Mycoplasmoidales</taxon>
        <taxon>Metamycoplasmataceae</taxon>
        <taxon>Metamycoplasma</taxon>
    </lineage>
</organism>
<feature type="coiled-coil region" evidence="6">
    <location>
        <begin position="57"/>
        <end position="112"/>
    </location>
</feature>
<keyword evidence="10" id="KW-1185">Reference proteome</keyword>
<evidence type="ECO:0000256" key="1">
    <source>
        <dbReference type="ARBA" id="ARBA00004167"/>
    </source>
</evidence>
<evidence type="ECO:0000256" key="2">
    <source>
        <dbReference type="ARBA" id="ARBA00008854"/>
    </source>
</evidence>
<sequence length="218" mass="25133">MSNLFNNANTPEPKGFQPVADNSPKKAKSSTFGKIFLYFTFIFIFPIIWYVLRKNKLNRMQNEVNKQSSNIDVQLQKRFDTLNKLAAQVKSYKELEKSTQQEIARLRNLTNAGAKNSIENSAEIENLNRSVFGRLIAVSESYPDLKASRLYEELMSESTYLERELEASRRLYNKVANDFNEQLFVYPTNVVASNMKLETMPLFVSDSKARQDVDMSNL</sequence>
<dbReference type="PANTHER" id="PTHR34478">
    <property type="entry name" value="PROTEIN LEMA"/>
    <property type="match status" value="1"/>
</dbReference>